<reference evidence="2" key="1">
    <citation type="submission" date="2020-02" db="EMBL/GenBank/DDBJ databases">
        <authorList>
            <person name="Meier V. D."/>
        </authorList>
    </citation>
    <scope>NUCLEOTIDE SEQUENCE</scope>
    <source>
        <strain evidence="2">AVDCRST_MAG07</strain>
    </source>
</reference>
<dbReference type="AlphaFoldDB" id="A0A6J4M7A5"/>
<dbReference type="Pfam" id="PF08673">
    <property type="entry name" value="RsbU_N"/>
    <property type="match status" value="1"/>
</dbReference>
<feature type="domain" description="Phosphoserine phosphatase RsbU N-terminal" evidence="1">
    <location>
        <begin position="21"/>
        <end position="100"/>
    </location>
</feature>
<sequence>MTPDEPGAAAPGPAQLRLQRDYRPAFLRYLSRRDEPARHAGYLLGRAAVTQGQSILDLVEAHHITLLEVLPDARDAQEVVAMSTAASEFLIEALAAFSMASSAFPALAAQLDQARRELARMHAERDPAG</sequence>
<gene>
    <name evidence="2" type="ORF">AVDCRST_MAG07-3076</name>
</gene>
<evidence type="ECO:0000259" key="1">
    <source>
        <dbReference type="Pfam" id="PF08673"/>
    </source>
</evidence>
<name>A0A6J4M7A5_9ACTN</name>
<proteinExistence type="predicted"/>
<protein>
    <recommendedName>
        <fullName evidence="1">Phosphoserine phosphatase RsbU N-terminal domain-containing protein</fullName>
    </recommendedName>
</protein>
<evidence type="ECO:0000313" key="2">
    <source>
        <dbReference type="EMBL" id="CAA9351901.1"/>
    </source>
</evidence>
<dbReference type="InterPro" id="IPR017944">
    <property type="entry name" value="KaiA/RbsU_helical_domain_sf"/>
</dbReference>
<accession>A0A6J4M7A5</accession>
<dbReference type="EMBL" id="CADCUB010000145">
    <property type="protein sequence ID" value="CAA9351901.1"/>
    <property type="molecule type" value="Genomic_DNA"/>
</dbReference>
<dbReference type="Gene3D" id="1.10.1240.30">
    <property type="entry name" value="KaiA/RbsU domain"/>
    <property type="match status" value="1"/>
</dbReference>
<dbReference type="InterPro" id="IPR014787">
    <property type="entry name" value="PSer_Pase_RsbU_N"/>
</dbReference>
<organism evidence="2">
    <name type="scientific">uncultured Frankineae bacterium</name>
    <dbReference type="NCBI Taxonomy" id="437475"/>
    <lineage>
        <taxon>Bacteria</taxon>
        <taxon>Bacillati</taxon>
        <taxon>Actinomycetota</taxon>
        <taxon>Actinomycetes</taxon>
        <taxon>Frankiales</taxon>
        <taxon>environmental samples</taxon>
    </lineage>
</organism>